<sequence length="308" mass="35132">MAFELHRPVTTSDLLDSRVELNFSNSLFRDDDDSGHLATNGVVPLNASRADQSAQQQMMSIESVVILIVIYTLTTLLALSGNAVVIVVFTVGKRSRGDLRGFLINLACADLIMSIFCMPFTFTMTMLNNWVFSRPMCPIVLYLQTVSVTASVCTNMAIGIDRFWVVMFPLKSRITKSRSKWVILSIWMISMSISAVQLAVGRSNPTEVAPGQVVWDCNEVWPEPKDIWRRSYTFFILSTTYLIPLFILAVTYGFVAWKLWQRTTPGNADEARDMQQLRSKRKNTFFVWRQLLIWMHHVIPEPAERLAY</sequence>
<dbReference type="PRINTS" id="PR00237">
    <property type="entry name" value="GPCRRHODOPSN"/>
</dbReference>
<proteinExistence type="inferred from homology"/>
<evidence type="ECO:0000256" key="1">
    <source>
        <dbReference type="ARBA" id="ARBA00004141"/>
    </source>
</evidence>
<evidence type="ECO:0000256" key="8">
    <source>
        <dbReference type="RuleBase" id="RU000688"/>
    </source>
</evidence>
<keyword evidence="7 8" id="KW-0807">Transducer</keyword>
<keyword evidence="2 8" id="KW-0812">Transmembrane</keyword>
<dbReference type="PROSITE" id="PS00237">
    <property type="entry name" value="G_PROTEIN_RECEP_F1_1"/>
    <property type="match status" value="1"/>
</dbReference>
<evidence type="ECO:0000256" key="3">
    <source>
        <dbReference type="ARBA" id="ARBA00022989"/>
    </source>
</evidence>
<dbReference type="InterPro" id="IPR000276">
    <property type="entry name" value="GPCR_Rhodpsn"/>
</dbReference>
<protein>
    <recommendedName>
        <fullName evidence="10">G-protein coupled receptors family 1 profile domain-containing protein</fullName>
    </recommendedName>
</protein>
<dbReference type="GO" id="GO:0008188">
    <property type="term" value="F:neuropeptide receptor activity"/>
    <property type="evidence" value="ECO:0007669"/>
    <property type="project" value="TreeGrafter"/>
</dbReference>
<dbReference type="Proteomes" id="UP001208570">
    <property type="component" value="Unassembled WGS sequence"/>
</dbReference>
<keyword evidence="4 8" id="KW-0297">G-protein coupled receptor</keyword>
<evidence type="ECO:0000256" key="6">
    <source>
        <dbReference type="ARBA" id="ARBA00023170"/>
    </source>
</evidence>
<keyword evidence="5 9" id="KW-0472">Membrane</keyword>
<evidence type="ECO:0000259" key="10">
    <source>
        <dbReference type="PROSITE" id="PS50262"/>
    </source>
</evidence>
<feature type="transmembrane region" description="Helical" evidence="9">
    <location>
        <begin position="232"/>
        <end position="255"/>
    </location>
</feature>
<accession>A0AAD9JUF2</accession>
<keyword evidence="3 9" id="KW-1133">Transmembrane helix</keyword>
<comment type="subcellular location">
    <subcellularLocation>
        <location evidence="1">Membrane</location>
        <topology evidence="1">Multi-pass membrane protein</topology>
    </subcellularLocation>
</comment>
<comment type="caution">
    <text evidence="11">The sequence shown here is derived from an EMBL/GenBank/DDBJ whole genome shotgun (WGS) entry which is preliminary data.</text>
</comment>
<dbReference type="PANTHER" id="PTHR24238">
    <property type="entry name" value="G-PROTEIN COUPLED RECEPTOR"/>
    <property type="match status" value="1"/>
</dbReference>
<dbReference type="SUPFAM" id="SSF81321">
    <property type="entry name" value="Family A G protein-coupled receptor-like"/>
    <property type="match status" value="1"/>
</dbReference>
<feature type="transmembrane region" description="Helical" evidence="9">
    <location>
        <begin position="181"/>
        <end position="200"/>
    </location>
</feature>
<evidence type="ECO:0000256" key="5">
    <source>
        <dbReference type="ARBA" id="ARBA00023136"/>
    </source>
</evidence>
<evidence type="ECO:0000256" key="2">
    <source>
        <dbReference type="ARBA" id="ARBA00022692"/>
    </source>
</evidence>
<dbReference type="Gene3D" id="1.20.1070.10">
    <property type="entry name" value="Rhodopsin 7-helix transmembrane proteins"/>
    <property type="match status" value="1"/>
</dbReference>
<dbReference type="EMBL" id="JAODUP010000158">
    <property type="protein sequence ID" value="KAK2159111.1"/>
    <property type="molecule type" value="Genomic_DNA"/>
</dbReference>
<comment type="similarity">
    <text evidence="8">Belongs to the G-protein coupled receptor 1 family.</text>
</comment>
<dbReference type="PANTHER" id="PTHR24238:SF57">
    <property type="entry name" value="G-PROTEIN COUPLED RECEPTOR 83"/>
    <property type="match status" value="1"/>
</dbReference>
<dbReference type="GO" id="GO:0005886">
    <property type="term" value="C:plasma membrane"/>
    <property type="evidence" value="ECO:0007669"/>
    <property type="project" value="TreeGrafter"/>
</dbReference>
<feature type="transmembrane region" description="Helical" evidence="9">
    <location>
        <begin position="139"/>
        <end position="160"/>
    </location>
</feature>
<dbReference type="Pfam" id="PF00001">
    <property type="entry name" value="7tm_1"/>
    <property type="match status" value="1"/>
</dbReference>
<organism evidence="11 12">
    <name type="scientific">Paralvinella palmiformis</name>
    <dbReference type="NCBI Taxonomy" id="53620"/>
    <lineage>
        <taxon>Eukaryota</taxon>
        <taxon>Metazoa</taxon>
        <taxon>Spiralia</taxon>
        <taxon>Lophotrochozoa</taxon>
        <taxon>Annelida</taxon>
        <taxon>Polychaeta</taxon>
        <taxon>Sedentaria</taxon>
        <taxon>Canalipalpata</taxon>
        <taxon>Terebellida</taxon>
        <taxon>Terebelliformia</taxon>
        <taxon>Alvinellidae</taxon>
        <taxon>Paralvinella</taxon>
    </lineage>
</organism>
<dbReference type="InterPro" id="IPR017452">
    <property type="entry name" value="GPCR_Rhodpsn_7TM"/>
</dbReference>
<feature type="transmembrane region" description="Helical" evidence="9">
    <location>
        <begin position="64"/>
        <end position="91"/>
    </location>
</feature>
<evidence type="ECO:0000313" key="11">
    <source>
        <dbReference type="EMBL" id="KAK2159111.1"/>
    </source>
</evidence>
<evidence type="ECO:0000256" key="7">
    <source>
        <dbReference type="ARBA" id="ARBA00023224"/>
    </source>
</evidence>
<dbReference type="PROSITE" id="PS50262">
    <property type="entry name" value="G_PROTEIN_RECEP_F1_2"/>
    <property type="match status" value="1"/>
</dbReference>
<dbReference type="AlphaFoldDB" id="A0AAD9JUF2"/>
<evidence type="ECO:0000256" key="9">
    <source>
        <dbReference type="SAM" id="Phobius"/>
    </source>
</evidence>
<evidence type="ECO:0000313" key="12">
    <source>
        <dbReference type="Proteomes" id="UP001208570"/>
    </source>
</evidence>
<keyword evidence="6 8" id="KW-0675">Receptor</keyword>
<feature type="domain" description="G-protein coupled receptors family 1 profile" evidence="10">
    <location>
        <begin position="81"/>
        <end position="308"/>
    </location>
</feature>
<gene>
    <name evidence="11" type="ORF">LSH36_158g00001</name>
</gene>
<keyword evidence="12" id="KW-1185">Reference proteome</keyword>
<evidence type="ECO:0000256" key="4">
    <source>
        <dbReference type="ARBA" id="ARBA00023040"/>
    </source>
</evidence>
<feature type="transmembrane region" description="Helical" evidence="9">
    <location>
        <begin position="103"/>
        <end position="127"/>
    </location>
</feature>
<name>A0AAD9JUF2_9ANNE</name>
<reference evidence="11" key="1">
    <citation type="journal article" date="2023" name="Mol. Biol. Evol.">
        <title>Third-Generation Sequencing Reveals the Adaptive Role of the Epigenome in Three Deep-Sea Polychaetes.</title>
        <authorList>
            <person name="Perez M."/>
            <person name="Aroh O."/>
            <person name="Sun Y."/>
            <person name="Lan Y."/>
            <person name="Juniper S.K."/>
            <person name="Young C.R."/>
            <person name="Angers B."/>
            <person name="Qian P.Y."/>
        </authorList>
    </citation>
    <scope>NUCLEOTIDE SEQUENCE</scope>
    <source>
        <strain evidence="11">P08H-3</strain>
    </source>
</reference>